<protein>
    <submittedName>
        <fullName evidence="1">Uncharacterized protein</fullName>
    </submittedName>
</protein>
<evidence type="ECO:0000313" key="1">
    <source>
        <dbReference type="EMBL" id="GAN37193.1"/>
    </source>
</evidence>
<comment type="caution">
    <text evidence="1">The sequence shown here is derived from an EMBL/GenBank/DDBJ whole genome shotgun (WGS) entry which is preliminary data.</text>
</comment>
<accession>A0A0C9QEZ6</accession>
<reference evidence="2" key="1">
    <citation type="submission" date="2014-05" db="EMBL/GenBank/DDBJ databases">
        <title>Whole genome sequencing of Lactobacillus casei NRIC0644.</title>
        <authorList>
            <person name="Atarashi H."/>
            <person name="Yoshida Y."/>
            <person name="Fujimura S."/>
            <person name="Tanaka N."/>
            <person name="Shiwa Y."/>
            <person name="Yoshikawa H."/>
            <person name="Okada S."/>
            <person name="Nakagawa J."/>
        </authorList>
    </citation>
    <scope>NUCLEOTIDE SEQUENCE [LARGE SCALE GENOMIC DNA]</scope>
    <source>
        <strain evidence="2">NRIC0644</strain>
    </source>
</reference>
<evidence type="ECO:0000313" key="2">
    <source>
        <dbReference type="Proteomes" id="UP000032552"/>
    </source>
</evidence>
<dbReference type="AlphaFoldDB" id="A0A0C9QEZ6"/>
<sequence length="109" mass="12459">MTQMPSSLQGFPKGEFAAFSTAKMTHFLPYSQETSTDDLKGFFGANYQYLTKTPIGRLKIDIPNTEQLIVQYGEIIARFTNGKFKIIDSTYFHKNFNDPLVDEDEKGIY</sequence>
<proteinExistence type="predicted"/>
<dbReference type="EMBL" id="BAYM01000099">
    <property type="protein sequence ID" value="GAN37193.1"/>
    <property type="molecule type" value="Genomic_DNA"/>
</dbReference>
<gene>
    <name evidence="1" type="ORF">LC0644_1782</name>
</gene>
<dbReference type="RefSeq" id="WP_003573065.1">
    <property type="nucleotide sequence ID" value="NZ_BAYM01000099.1"/>
</dbReference>
<organism evidence="1 2">
    <name type="scientific">Lacticaseibacillus paracasei NRIC 0644</name>
    <dbReference type="NCBI Taxonomy" id="1435038"/>
    <lineage>
        <taxon>Bacteria</taxon>
        <taxon>Bacillati</taxon>
        <taxon>Bacillota</taxon>
        <taxon>Bacilli</taxon>
        <taxon>Lactobacillales</taxon>
        <taxon>Lactobacillaceae</taxon>
        <taxon>Lacticaseibacillus</taxon>
    </lineage>
</organism>
<dbReference type="Proteomes" id="UP000032552">
    <property type="component" value="Unassembled WGS sequence"/>
</dbReference>
<name>A0A0C9QEZ6_LACPA</name>